<evidence type="ECO:0000313" key="2">
    <source>
        <dbReference type="EMBL" id="CAK0798455.1"/>
    </source>
</evidence>
<gene>
    <name evidence="2" type="ORF">PCOR1329_LOCUS7208</name>
</gene>
<protein>
    <submittedName>
        <fullName evidence="2">Uncharacterized protein</fullName>
    </submittedName>
</protein>
<reference evidence="2" key="1">
    <citation type="submission" date="2023-10" db="EMBL/GenBank/DDBJ databases">
        <authorList>
            <person name="Chen Y."/>
            <person name="Shah S."/>
            <person name="Dougan E. K."/>
            <person name="Thang M."/>
            <person name="Chan C."/>
        </authorList>
    </citation>
    <scope>NUCLEOTIDE SEQUENCE [LARGE SCALE GENOMIC DNA]</scope>
</reference>
<feature type="non-terminal residue" evidence="2">
    <location>
        <position position="250"/>
    </location>
</feature>
<feature type="non-terminal residue" evidence="2">
    <location>
        <position position="1"/>
    </location>
</feature>
<feature type="region of interest" description="Disordered" evidence="1">
    <location>
        <begin position="218"/>
        <end position="250"/>
    </location>
</feature>
<evidence type="ECO:0000256" key="1">
    <source>
        <dbReference type="SAM" id="MobiDB-lite"/>
    </source>
</evidence>
<comment type="caution">
    <text evidence="2">The sequence shown here is derived from an EMBL/GenBank/DDBJ whole genome shotgun (WGS) entry which is preliminary data.</text>
</comment>
<feature type="compositionally biased region" description="Low complexity" evidence="1">
    <location>
        <begin position="218"/>
        <end position="237"/>
    </location>
</feature>
<dbReference type="EMBL" id="CAUYUJ010001949">
    <property type="protein sequence ID" value="CAK0798455.1"/>
    <property type="molecule type" value="Genomic_DNA"/>
</dbReference>
<sequence length="250" mass="27448">WATPPLSQALAQLIERSPEPGVYGLHLSHNYMSQVGVGMMLVSAVKTGFYPVQLPDSGGPVPLWLRVHDQQCPWPVLSSTGTEQRSSSFDKAKGLLSHLSKTLVQKFLLPKGKQLPDGFELFCMPKPTSNAWSSNTEVEPMDLETDTAGTSMSSRCSSRKCQSCSSAHEDGVGAAVHLPFFWRQGRRQHNRVVETTPPDAATLHKRDPRWRDWRPAARRVFAQQARQQQEGAAEAGGNDAPATPEIPGIP</sequence>
<dbReference type="Proteomes" id="UP001189429">
    <property type="component" value="Unassembled WGS sequence"/>
</dbReference>
<keyword evidence="3" id="KW-1185">Reference proteome</keyword>
<accession>A0ABN9Q276</accession>
<proteinExistence type="predicted"/>
<name>A0ABN9Q276_9DINO</name>
<organism evidence="2 3">
    <name type="scientific">Prorocentrum cordatum</name>
    <dbReference type="NCBI Taxonomy" id="2364126"/>
    <lineage>
        <taxon>Eukaryota</taxon>
        <taxon>Sar</taxon>
        <taxon>Alveolata</taxon>
        <taxon>Dinophyceae</taxon>
        <taxon>Prorocentrales</taxon>
        <taxon>Prorocentraceae</taxon>
        <taxon>Prorocentrum</taxon>
    </lineage>
</organism>
<evidence type="ECO:0000313" key="3">
    <source>
        <dbReference type="Proteomes" id="UP001189429"/>
    </source>
</evidence>